<proteinExistence type="predicted"/>
<organism evidence="1 2">
    <name type="scientific">Sinobacterium caligoides</name>
    <dbReference type="NCBI Taxonomy" id="933926"/>
    <lineage>
        <taxon>Bacteria</taxon>
        <taxon>Pseudomonadati</taxon>
        <taxon>Pseudomonadota</taxon>
        <taxon>Gammaproteobacteria</taxon>
        <taxon>Cellvibrionales</taxon>
        <taxon>Spongiibacteraceae</taxon>
        <taxon>Sinobacterium</taxon>
    </lineage>
</organism>
<dbReference type="RefSeq" id="WP_123711172.1">
    <property type="nucleotide sequence ID" value="NZ_RKHR01000003.1"/>
</dbReference>
<sequence>MKRSRKLPVHYHHQSSAHELSFLGRSLLSIFTISLLASNQSYAEPIVSFDYLDLSINRISIGHDFRSHKSSTKRYDINTLSHNTTISHHIKTMQFGPEINAAMILEYEQSTTDMLLHQTWINQHHYQQKSREGSKALNYLMKKAVLRWWMKRDNSDSIDLKLLKVDREGNMGNNYRTGLRYNVSLGTGSNLSFDKVDFNIEYEF</sequence>
<dbReference type="Proteomes" id="UP000275394">
    <property type="component" value="Unassembled WGS sequence"/>
</dbReference>
<reference evidence="1 2" key="1">
    <citation type="submission" date="2018-11" db="EMBL/GenBank/DDBJ databases">
        <title>Genomic Encyclopedia of Type Strains, Phase IV (KMG-IV): sequencing the most valuable type-strain genomes for metagenomic binning, comparative biology and taxonomic classification.</title>
        <authorList>
            <person name="Goeker M."/>
        </authorList>
    </citation>
    <scope>NUCLEOTIDE SEQUENCE [LARGE SCALE GENOMIC DNA]</scope>
    <source>
        <strain evidence="1 2">DSM 100316</strain>
    </source>
</reference>
<accession>A0A3N2DZJ1</accession>
<dbReference type="AlphaFoldDB" id="A0A3N2DZJ1"/>
<keyword evidence="2" id="KW-1185">Reference proteome</keyword>
<evidence type="ECO:0000313" key="2">
    <source>
        <dbReference type="Proteomes" id="UP000275394"/>
    </source>
</evidence>
<evidence type="ECO:0000313" key="1">
    <source>
        <dbReference type="EMBL" id="ROS05248.1"/>
    </source>
</evidence>
<dbReference type="EMBL" id="RKHR01000003">
    <property type="protein sequence ID" value="ROS05248.1"/>
    <property type="molecule type" value="Genomic_DNA"/>
</dbReference>
<gene>
    <name evidence="1" type="ORF">EDC56_0778</name>
</gene>
<comment type="caution">
    <text evidence="1">The sequence shown here is derived from an EMBL/GenBank/DDBJ whole genome shotgun (WGS) entry which is preliminary data.</text>
</comment>
<name>A0A3N2DZJ1_9GAMM</name>
<protein>
    <submittedName>
        <fullName evidence="1">Uncharacterized protein</fullName>
    </submittedName>
</protein>